<reference evidence="23 24" key="1">
    <citation type="submission" date="2017-10" db="EMBL/GenBank/DDBJ databases">
        <title>Comparative genomics in systemic dimorphic fungi from Ajellomycetaceae.</title>
        <authorList>
            <person name="Munoz J.F."/>
            <person name="Mcewen J.G."/>
            <person name="Clay O.K."/>
            <person name="Cuomo C.A."/>
        </authorList>
    </citation>
    <scope>NUCLEOTIDE SEQUENCE [LARGE SCALE GENOMIC DNA]</scope>
    <source>
        <strain evidence="23 24">UAMH7299</strain>
    </source>
</reference>
<dbReference type="InterPro" id="IPR036188">
    <property type="entry name" value="FAD/NAD-bd_sf"/>
</dbReference>
<evidence type="ECO:0000256" key="22">
    <source>
        <dbReference type="ARBA" id="ARBA00049443"/>
    </source>
</evidence>
<comment type="caution">
    <text evidence="23">The sequence shown here is derived from an EMBL/GenBank/DDBJ whole genome shotgun (WGS) entry which is preliminary data.</text>
</comment>
<proteinExistence type="inferred from homology"/>
<dbReference type="InterPro" id="IPR000960">
    <property type="entry name" value="Flavin_mOase"/>
</dbReference>
<evidence type="ECO:0000256" key="1">
    <source>
        <dbReference type="ARBA" id="ARBA00001974"/>
    </source>
</evidence>
<evidence type="ECO:0000256" key="15">
    <source>
        <dbReference type="ARBA" id="ARBA00034536"/>
    </source>
</evidence>
<evidence type="ECO:0000256" key="3">
    <source>
        <dbReference type="ARBA" id="ARBA00009183"/>
    </source>
</evidence>
<keyword evidence="6" id="KW-0256">Endoplasmic reticulum</keyword>
<organism evidence="23 24">
    <name type="scientific">Polytolypa hystricis (strain UAMH7299)</name>
    <dbReference type="NCBI Taxonomy" id="1447883"/>
    <lineage>
        <taxon>Eukaryota</taxon>
        <taxon>Fungi</taxon>
        <taxon>Dikarya</taxon>
        <taxon>Ascomycota</taxon>
        <taxon>Pezizomycotina</taxon>
        <taxon>Eurotiomycetes</taxon>
        <taxon>Eurotiomycetidae</taxon>
        <taxon>Onygenales</taxon>
        <taxon>Onygenales incertae sedis</taxon>
        <taxon>Polytolypa</taxon>
    </lineage>
</organism>
<sequence>MPPINVAIIGAGLSGLTALKQCRSDGIPATIFEARDGIGGQWRYEEPDAETGHAMSSMYEGVILNSCRDTSTFSDFPIDPARYPDYFSHRRFLRYIEDYADNFKLRPYVRLNTKVLSCKPQEDGKWLVTRQENGKEEIEEVFDAVLACSGHVSRPLIPKFEGMETFKGQILHSHVYRRPGTFEGKRVAIIGFGSSAADISCEIGSQAKELHVITRRGGWVLPRYAFGKPIEAYDSRIAETVLPQWLTQWAQTKICETVVGKLPDVIKPAHGIFQANVTVRSDLVESIKTGRVTPHRAGVEKITEDSIVLTDGTMLEVDAIICCTGYHMDFPYLPQEIYHVKDNPTLDSPNSLDLYKLVVSPRFKNLFFIGFVELPGPIVPVSEVQARWATAIILKNVRLPSVKEMEESIKSYQEHIAKTMVRSDRHTINVRYLPYCDDLLQELGAAPTFKKLLLNFLTSNTLEAASLLLAVYFGINSPAQYRLFGYGKKTQLAKTTLLRLWRGGKELTTEERKLARPLPWPESRPS</sequence>
<evidence type="ECO:0000256" key="11">
    <source>
        <dbReference type="ARBA" id="ARBA00023033"/>
    </source>
</evidence>
<dbReference type="SUPFAM" id="SSF51905">
    <property type="entry name" value="FAD/NAD(P)-binding domain"/>
    <property type="match status" value="2"/>
</dbReference>
<dbReference type="InterPro" id="IPR050346">
    <property type="entry name" value="FMO-like"/>
</dbReference>
<evidence type="ECO:0000256" key="2">
    <source>
        <dbReference type="ARBA" id="ARBA00004389"/>
    </source>
</evidence>
<keyword evidence="7" id="KW-0274">FAD</keyword>
<dbReference type="GO" id="GO:0050661">
    <property type="term" value="F:NADP binding"/>
    <property type="evidence" value="ECO:0007669"/>
    <property type="project" value="InterPro"/>
</dbReference>
<dbReference type="OrthoDB" id="66881at2759"/>
<protein>
    <recommendedName>
        <fullName evidence="15">Flavin-containing monooxygenase 1</fullName>
        <ecNumber evidence="14">1.14.13.148</ecNumber>
    </recommendedName>
    <alternativeName>
        <fullName evidence="17">Dimethylaniline monooxygenase [N-oxide-forming] 1</fullName>
    </alternativeName>
    <alternativeName>
        <fullName evidence="13">Dimethylaniline oxidase 1</fullName>
    </alternativeName>
    <alternativeName>
        <fullName evidence="16">Trimethylamine monooxygenase</fullName>
    </alternativeName>
</protein>
<dbReference type="FunFam" id="3.50.50.60:FF:000159">
    <property type="entry name" value="Dimethylaniline monooxygenase [N-oxide-forming]"/>
    <property type="match status" value="1"/>
</dbReference>
<evidence type="ECO:0000256" key="19">
    <source>
        <dbReference type="ARBA" id="ARBA00047338"/>
    </source>
</evidence>
<dbReference type="InterPro" id="IPR020946">
    <property type="entry name" value="Flavin_mOase-like"/>
</dbReference>
<keyword evidence="8" id="KW-0521">NADP</keyword>
<keyword evidence="4" id="KW-0285">Flavoprotein</keyword>
<dbReference type="AlphaFoldDB" id="A0A2B7X4D0"/>
<comment type="catalytic activity">
    <reaction evidence="19">
        <text>hypotaurine + NADH + O2 + H(+) = taurine + NAD(+) + H2O</text>
        <dbReference type="Rhea" id="RHEA:74111"/>
        <dbReference type="ChEBI" id="CHEBI:15377"/>
        <dbReference type="ChEBI" id="CHEBI:15378"/>
        <dbReference type="ChEBI" id="CHEBI:15379"/>
        <dbReference type="ChEBI" id="CHEBI:57540"/>
        <dbReference type="ChEBI" id="CHEBI:57853"/>
        <dbReference type="ChEBI" id="CHEBI:57945"/>
        <dbReference type="ChEBI" id="CHEBI:507393"/>
        <dbReference type="EC" id="1.14.13.8"/>
    </reaction>
    <physiologicalReaction direction="left-to-right" evidence="19">
        <dbReference type="Rhea" id="RHEA:74112"/>
    </physiologicalReaction>
</comment>
<comment type="catalytic activity">
    <reaction evidence="20">
        <text>hypotaurine + NADPH + O2 + H(+) = taurine + NADP(+) + H2O</text>
        <dbReference type="Rhea" id="RHEA:69819"/>
        <dbReference type="ChEBI" id="CHEBI:15377"/>
        <dbReference type="ChEBI" id="CHEBI:15378"/>
        <dbReference type="ChEBI" id="CHEBI:15379"/>
        <dbReference type="ChEBI" id="CHEBI:57783"/>
        <dbReference type="ChEBI" id="CHEBI:57853"/>
        <dbReference type="ChEBI" id="CHEBI:58349"/>
        <dbReference type="ChEBI" id="CHEBI:507393"/>
        <dbReference type="EC" id="1.14.13.8"/>
    </reaction>
    <physiologicalReaction direction="left-to-right" evidence="20">
        <dbReference type="Rhea" id="RHEA:69820"/>
    </physiologicalReaction>
</comment>
<evidence type="ECO:0000313" key="24">
    <source>
        <dbReference type="Proteomes" id="UP000224634"/>
    </source>
</evidence>
<evidence type="ECO:0000256" key="16">
    <source>
        <dbReference type="ARBA" id="ARBA00034554"/>
    </source>
</evidence>
<evidence type="ECO:0000256" key="5">
    <source>
        <dbReference type="ARBA" id="ARBA00022692"/>
    </source>
</evidence>
<gene>
    <name evidence="23" type="ORF">AJ80_08618</name>
</gene>
<evidence type="ECO:0000256" key="8">
    <source>
        <dbReference type="ARBA" id="ARBA00022857"/>
    </source>
</evidence>
<keyword evidence="10" id="KW-0560">Oxidoreductase</keyword>
<comment type="function">
    <text evidence="18">Broad spectrum monooxygenase that catalyzes the oxygenation of a wide variety of nitrogen- and sulfur-containing compounds including xenobiotics. Catalyzes the S-oxygenation of hypotaurine to produce taurine, an organic osmolyte involved in cell volume regulation as well as a variety of cytoprotective and developmental processes. In vitro, catalyzes the N-oxygenation of trimethylamine (TMA) to produce trimethylamine N-oxide (TMAO) and could therefore participate to the detoxification of this compound that is generated by the action of gut microbiota from dietary precursors such as choline, choline containing compounds, betaine or L-carnitine.</text>
</comment>
<dbReference type="STRING" id="1447883.A0A2B7X4D0"/>
<name>A0A2B7X4D0_POLH7</name>
<dbReference type="PANTHER" id="PTHR23023">
    <property type="entry name" value="DIMETHYLANILINE MONOOXYGENASE"/>
    <property type="match status" value="1"/>
</dbReference>
<dbReference type="Gene3D" id="3.50.50.60">
    <property type="entry name" value="FAD/NAD(P)-binding domain"/>
    <property type="match status" value="1"/>
</dbReference>
<dbReference type="EC" id="1.14.13.148" evidence="14"/>
<dbReference type="PIRSF" id="PIRSF000332">
    <property type="entry name" value="FMO"/>
    <property type="match status" value="1"/>
</dbReference>
<keyword evidence="12" id="KW-0472">Membrane</keyword>
<evidence type="ECO:0000256" key="10">
    <source>
        <dbReference type="ARBA" id="ARBA00023002"/>
    </source>
</evidence>
<dbReference type="GO" id="GO:0005789">
    <property type="term" value="C:endoplasmic reticulum membrane"/>
    <property type="evidence" value="ECO:0007669"/>
    <property type="project" value="UniProtKB-SubCell"/>
</dbReference>
<keyword evidence="5" id="KW-0812">Transmembrane</keyword>
<dbReference type="GO" id="GO:0050660">
    <property type="term" value="F:flavin adenine dinucleotide binding"/>
    <property type="evidence" value="ECO:0007669"/>
    <property type="project" value="InterPro"/>
</dbReference>
<evidence type="ECO:0000256" key="9">
    <source>
        <dbReference type="ARBA" id="ARBA00022989"/>
    </source>
</evidence>
<evidence type="ECO:0000256" key="4">
    <source>
        <dbReference type="ARBA" id="ARBA00022630"/>
    </source>
</evidence>
<dbReference type="Pfam" id="PF00743">
    <property type="entry name" value="FMO-like"/>
    <property type="match status" value="1"/>
</dbReference>
<evidence type="ECO:0000313" key="23">
    <source>
        <dbReference type="EMBL" id="PGH03805.1"/>
    </source>
</evidence>
<dbReference type="Proteomes" id="UP000224634">
    <property type="component" value="Unassembled WGS sequence"/>
</dbReference>
<dbReference type="EMBL" id="PDNA01000206">
    <property type="protein sequence ID" value="PGH03805.1"/>
    <property type="molecule type" value="Genomic_DNA"/>
</dbReference>
<evidence type="ECO:0000256" key="12">
    <source>
        <dbReference type="ARBA" id="ARBA00023136"/>
    </source>
</evidence>
<comment type="catalytic activity">
    <reaction evidence="21">
        <text>trimethylamine + NADPH + O2 = trimethylamine N-oxide + NADP(+) + H2O</text>
        <dbReference type="Rhea" id="RHEA:31979"/>
        <dbReference type="ChEBI" id="CHEBI:15377"/>
        <dbReference type="ChEBI" id="CHEBI:15379"/>
        <dbReference type="ChEBI" id="CHEBI:15724"/>
        <dbReference type="ChEBI" id="CHEBI:57783"/>
        <dbReference type="ChEBI" id="CHEBI:58349"/>
        <dbReference type="ChEBI" id="CHEBI:58389"/>
        <dbReference type="EC" id="1.14.13.148"/>
    </reaction>
    <physiologicalReaction direction="left-to-right" evidence="21">
        <dbReference type="Rhea" id="RHEA:31980"/>
    </physiologicalReaction>
</comment>
<accession>A0A2B7X4D0</accession>
<evidence type="ECO:0000256" key="13">
    <source>
        <dbReference type="ARBA" id="ARBA00029725"/>
    </source>
</evidence>
<evidence type="ECO:0000256" key="20">
    <source>
        <dbReference type="ARBA" id="ARBA00048041"/>
    </source>
</evidence>
<comment type="similarity">
    <text evidence="3">Belongs to the FMO family.</text>
</comment>
<evidence type="ECO:0000256" key="7">
    <source>
        <dbReference type="ARBA" id="ARBA00022827"/>
    </source>
</evidence>
<dbReference type="GO" id="GO:0034899">
    <property type="term" value="F:trimethylamine monooxygenase activity"/>
    <property type="evidence" value="ECO:0007669"/>
    <property type="project" value="UniProtKB-EC"/>
</dbReference>
<evidence type="ECO:0000256" key="18">
    <source>
        <dbReference type="ARBA" id="ARBA00045957"/>
    </source>
</evidence>
<keyword evidence="24" id="KW-1185">Reference proteome</keyword>
<evidence type="ECO:0000256" key="17">
    <source>
        <dbReference type="ARBA" id="ARBA00034561"/>
    </source>
</evidence>
<comment type="cofactor">
    <cofactor evidence="1">
        <name>FAD</name>
        <dbReference type="ChEBI" id="CHEBI:57692"/>
    </cofactor>
</comment>
<keyword evidence="9" id="KW-1133">Transmembrane helix</keyword>
<dbReference type="GO" id="GO:0004499">
    <property type="term" value="F:N,N-dimethylaniline monooxygenase activity"/>
    <property type="evidence" value="ECO:0007669"/>
    <property type="project" value="InterPro"/>
</dbReference>
<dbReference type="PRINTS" id="PR00370">
    <property type="entry name" value="FMOXYGENASE"/>
</dbReference>
<keyword evidence="11" id="KW-0503">Monooxygenase</keyword>
<evidence type="ECO:0000256" key="21">
    <source>
        <dbReference type="ARBA" id="ARBA00048088"/>
    </source>
</evidence>
<comment type="subcellular location">
    <subcellularLocation>
        <location evidence="2">Endoplasmic reticulum membrane</location>
        <topology evidence="2">Single-pass membrane protein</topology>
    </subcellularLocation>
</comment>
<evidence type="ECO:0000256" key="14">
    <source>
        <dbReference type="ARBA" id="ARBA00034528"/>
    </source>
</evidence>
<comment type="catalytic activity">
    <reaction evidence="22">
        <text>N,N-dimethylaniline + NADPH + O2 + H(+) = N,N-dimethylaniline N-oxide + NADP(+) + H2O</text>
        <dbReference type="Rhea" id="RHEA:24468"/>
        <dbReference type="ChEBI" id="CHEBI:15377"/>
        <dbReference type="ChEBI" id="CHEBI:15378"/>
        <dbReference type="ChEBI" id="CHEBI:15379"/>
        <dbReference type="ChEBI" id="CHEBI:16269"/>
        <dbReference type="ChEBI" id="CHEBI:17735"/>
        <dbReference type="ChEBI" id="CHEBI:57783"/>
        <dbReference type="ChEBI" id="CHEBI:58349"/>
        <dbReference type="EC" id="1.14.13.8"/>
    </reaction>
    <physiologicalReaction direction="left-to-right" evidence="22">
        <dbReference type="Rhea" id="RHEA:24469"/>
    </physiologicalReaction>
</comment>
<evidence type="ECO:0000256" key="6">
    <source>
        <dbReference type="ARBA" id="ARBA00022824"/>
    </source>
</evidence>